<accession>A0A232FF42</accession>
<comment type="caution">
    <text evidence="1">The sequence shown here is derived from an EMBL/GenBank/DDBJ whole genome shotgun (WGS) entry which is preliminary data.</text>
</comment>
<organism evidence="1 2">
    <name type="scientific">Trichomalopsis sarcophagae</name>
    <dbReference type="NCBI Taxonomy" id="543379"/>
    <lineage>
        <taxon>Eukaryota</taxon>
        <taxon>Metazoa</taxon>
        <taxon>Ecdysozoa</taxon>
        <taxon>Arthropoda</taxon>
        <taxon>Hexapoda</taxon>
        <taxon>Insecta</taxon>
        <taxon>Pterygota</taxon>
        <taxon>Neoptera</taxon>
        <taxon>Endopterygota</taxon>
        <taxon>Hymenoptera</taxon>
        <taxon>Apocrita</taxon>
        <taxon>Proctotrupomorpha</taxon>
        <taxon>Chalcidoidea</taxon>
        <taxon>Pteromalidae</taxon>
        <taxon>Pteromalinae</taxon>
        <taxon>Trichomalopsis</taxon>
    </lineage>
</organism>
<evidence type="ECO:0000313" key="2">
    <source>
        <dbReference type="Proteomes" id="UP000215335"/>
    </source>
</evidence>
<sequence>MTDSNVPNVKLKVTKRLQSAWGDLIVSKVREKHRIRCPFKQRSEDAKRVKFIINTSDTRGINHVKSARPLAKEQIDDLALHEDTITAILVICQSQSIDEGTWPNVMHRFYEFEPNKVSTPTASECYYQIMRREYGFNCPVGFNRFILLHIPLIDKATKLKIGA</sequence>
<dbReference type="EMBL" id="NNAY01000330">
    <property type="protein sequence ID" value="OXU29173.1"/>
    <property type="molecule type" value="Genomic_DNA"/>
</dbReference>
<name>A0A232FF42_9HYME</name>
<keyword evidence="2" id="KW-1185">Reference proteome</keyword>
<proteinExistence type="predicted"/>
<dbReference type="AlphaFoldDB" id="A0A232FF42"/>
<gene>
    <name evidence="1" type="ORF">TSAR_006041</name>
</gene>
<evidence type="ECO:0000313" key="1">
    <source>
        <dbReference type="EMBL" id="OXU29173.1"/>
    </source>
</evidence>
<reference evidence="1 2" key="1">
    <citation type="journal article" date="2017" name="Curr. Biol.">
        <title>The Evolution of Venom by Co-option of Single-Copy Genes.</title>
        <authorList>
            <person name="Martinson E.O."/>
            <person name="Mrinalini"/>
            <person name="Kelkar Y.D."/>
            <person name="Chang C.H."/>
            <person name="Werren J.H."/>
        </authorList>
    </citation>
    <scope>NUCLEOTIDE SEQUENCE [LARGE SCALE GENOMIC DNA]</scope>
    <source>
        <strain evidence="1 2">Alberta</strain>
        <tissue evidence="1">Whole body</tissue>
    </source>
</reference>
<dbReference type="Proteomes" id="UP000215335">
    <property type="component" value="Unassembled WGS sequence"/>
</dbReference>
<protein>
    <submittedName>
        <fullName evidence="1">Uncharacterized protein</fullName>
    </submittedName>
</protein>